<proteinExistence type="predicted"/>
<evidence type="ECO:0000313" key="5">
    <source>
        <dbReference type="EMBL" id="KNC48664.1"/>
    </source>
</evidence>
<name>A0A0L0D8J6_THETB</name>
<dbReference type="InterPro" id="IPR011992">
    <property type="entry name" value="EF-hand-dom_pair"/>
</dbReference>
<dbReference type="OMA" id="ANEDACI"/>
<dbReference type="InterPro" id="IPR002048">
    <property type="entry name" value="EF_hand_dom"/>
</dbReference>
<keyword evidence="6" id="KW-1185">Reference proteome</keyword>
<dbReference type="PANTHER" id="PTHR23048:SF0">
    <property type="entry name" value="CALMODULIN LIKE 3"/>
    <property type="match status" value="1"/>
</dbReference>
<dbReference type="RefSeq" id="XP_013762720.1">
    <property type="nucleotide sequence ID" value="XM_013907266.1"/>
</dbReference>
<accession>A0A0L0D8J6</accession>
<dbReference type="PRINTS" id="PR01362">
    <property type="entry name" value="CALFLAGIN"/>
</dbReference>
<dbReference type="PROSITE" id="PS50222">
    <property type="entry name" value="EF_HAND_2"/>
    <property type="match status" value="4"/>
</dbReference>
<dbReference type="SMART" id="SM00054">
    <property type="entry name" value="EFh"/>
    <property type="match status" value="4"/>
</dbReference>
<dbReference type="GO" id="GO:0016460">
    <property type="term" value="C:myosin II complex"/>
    <property type="evidence" value="ECO:0007669"/>
    <property type="project" value="TreeGrafter"/>
</dbReference>
<dbReference type="CDD" id="cd00051">
    <property type="entry name" value="EFh"/>
    <property type="match status" value="2"/>
</dbReference>
<evidence type="ECO:0000256" key="2">
    <source>
        <dbReference type="ARBA" id="ARBA00022737"/>
    </source>
</evidence>
<keyword evidence="2" id="KW-0677">Repeat</keyword>
<gene>
    <name evidence="5" type="ORF">AMSG_00442</name>
</gene>
<evidence type="ECO:0000256" key="3">
    <source>
        <dbReference type="ARBA" id="ARBA00022837"/>
    </source>
</evidence>
<feature type="domain" description="EF-hand" evidence="4">
    <location>
        <begin position="105"/>
        <end position="140"/>
    </location>
</feature>
<dbReference type="Pfam" id="PF13499">
    <property type="entry name" value="EF-hand_7"/>
    <property type="match status" value="2"/>
</dbReference>
<dbReference type="GeneID" id="25560250"/>
<evidence type="ECO:0000259" key="4">
    <source>
        <dbReference type="PROSITE" id="PS50222"/>
    </source>
</evidence>
<protein>
    <submittedName>
        <fullName evidence="5">Calmodulin</fullName>
    </submittedName>
</protein>
<dbReference type="Gene3D" id="1.10.238.10">
    <property type="entry name" value="EF-hand"/>
    <property type="match status" value="1"/>
</dbReference>
<dbReference type="AlphaFoldDB" id="A0A0L0D8J6"/>
<keyword evidence="3" id="KW-0106">Calcium</keyword>
<evidence type="ECO:0000313" key="6">
    <source>
        <dbReference type="Proteomes" id="UP000054408"/>
    </source>
</evidence>
<dbReference type="Proteomes" id="UP000054408">
    <property type="component" value="Unassembled WGS sequence"/>
</dbReference>
<feature type="domain" description="EF-hand" evidence="4">
    <location>
        <begin position="32"/>
        <end position="67"/>
    </location>
</feature>
<dbReference type="SUPFAM" id="SSF47473">
    <property type="entry name" value="EF-hand"/>
    <property type="match status" value="1"/>
</dbReference>
<dbReference type="PROSITE" id="PS00018">
    <property type="entry name" value="EF_HAND_1"/>
    <property type="match status" value="3"/>
</dbReference>
<dbReference type="InterPro" id="IPR018247">
    <property type="entry name" value="EF_Hand_1_Ca_BS"/>
</dbReference>
<organism evidence="5 6">
    <name type="scientific">Thecamonas trahens ATCC 50062</name>
    <dbReference type="NCBI Taxonomy" id="461836"/>
    <lineage>
        <taxon>Eukaryota</taxon>
        <taxon>Apusozoa</taxon>
        <taxon>Apusomonadida</taxon>
        <taxon>Apusomonadidae</taxon>
        <taxon>Thecamonas</taxon>
    </lineage>
</organism>
<dbReference type="STRING" id="461836.A0A0L0D8J6"/>
<dbReference type="PANTHER" id="PTHR23048">
    <property type="entry name" value="MYOSIN LIGHT CHAIN 1, 3"/>
    <property type="match status" value="1"/>
</dbReference>
<keyword evidence="1" id="KW-0479">Metal-binding</keyword>
<sequence>MSDKHELGSSVARAGPDGRTGKARLADVLTAEQLGECRALFDEADADGNGTIDPAEAMVFLRRLGLNPSQAAIDEWLAESDADGSGTVTFDDFVAMFVKDLVHEHDQPSLEEAFRIFDLDGSGTVSVAEFVHILTSMGEPLTEDEARAMIAEADVDNDGVLNCREFVQLMHSW</sequence>
<dbReference type="FunFam" id="1.10.238.10:FF:000003">
    <property type="entry name" value="Calmodulin A"/>
    <property type="match status" value="1"/>
</dbReference>
<dbReference type="eggNOG" id="KOG0027">
    <property type="taxonomic scope" value="Eukaryota"/>
</dbReference>
<dbReference type="OrthoDB" id="26525at2759"/>
<dbReference type="InterPro" id="IPR003299">
    <property type="entry name" value="Calflagin-bd"/>
</dbReference>
<feature type="domain" description="EF-hand" evidence="4">
    <location>
        <begin position="68"/>
        <end position="103"/>
    </location>
</feature>
<evidence type="ECO:0000256" key="1">
    <source>
        <dbReference type="ARBA" id="ARBA00022723"/>
    </source>
</evidence>
<feature type="domain" description="EF-hand" evidence="4">
    <location>
        <begin position="141"/>
        <end position="173"/>
    </location>
</feature>
<dbReference type="InterPro" id="IPR050230">
    <property type="entry name" value="CALM/Myosin/TropC-like"/>
</dbReference>
<dbReference type="EMBL" id="GL349434">
    <property type="protein sequence ID" value="KNC48664.1"/>
    <property type="molecule type" value="Genomic_DNA"/>
</dbReference>
<reference evidence="5 6" key="1">
    <citation type="submission" date="2010-05" db="EMBL/GenBank/DDBJ databases">
        <title>The Genome Sequence of Thecamonas trahens ATCC 50062.</title>
        <authorList>
            <consortium name="The Broad Institute Genome Sequencing Platform"/>
            <person name="Russ C."/>
            <person name="Cuomo C."/>
            <person name="Shea T."/>
            <person name="Young S.K."/>
            <person name="Zeng Q."/>
            <person name="Koehrsen M."/>
            <person name="Haas B."/>
            <person name="Borodovsky M."/>
            <person name="Guigo R."/>
            <person name="Alvarado L."/>
            <person name="Berlin A."/>
            <person name="Bochicchio J."/>
            <person name="Borenstein D."/>
            <person name="Chapman S."/>
            <person name="Chen Z."/>
            <person name="Freedman E."/>
            <person name="Gellesch M."/>
            <person name="Goldberg J."/>
            <person name="Griggs A."/>
            <person name="Gujja S."/>
            <person name="Heilman E."/>
            <person name="Heiman D."/>
            <person name="Hepburn T."/>
            <person name="Howarth C."/>
            <person name="Jen D."/>
            <person name="Larson L."/>
            <person name="Mehta T."/>
            <person name="Park D."/>
            <person name="Pearson M."/>
            <person name="Roberts A."/>
            <person name="Saif S."/>
            <person name="Shenoy N."/>
            <person name="Sisk P."/>
            <person name="Stolte C."/>
            <person name="Sykes S."/>
            <person name="Thomson T."/>
            <person name="Walk T."/>
            <person name="White J."/>
            <person name="Yandava C."/>
            <person name="Burger G."/>
            <person name="Gray M.W."/>
            <person name="Holland P.W.H."/>
            <person name="King N."/>
            <person name="Lang F.B.F."/>
            <person name="Roger A.J."/>
            <person name="Ruiz-Trillo I."/>
            <person name="Lander E."/>
            <person name="Nusbaum C."/>
        </authorList>
    </citation>
    <scope>NUCLEOTIDE SEQUENCE [LARGE SCALE GENOMIC DNA]</scope>
    <source>
        <strain evidence="5 6">ATCC 50062</strain>
    </source>
</reference>
<dbReference type="GO" id="GO:0005509">
    <property type="term" value="F:calcium ion binding"/>
    <property type="evidence" value="ECO:0007669"/>
    <property type="project" value="InterPro"/>
</dbReference>